<evidence type="ECO:0000313" key="2">
    <source>
        <dbReference type="Proteomes" id="UP000283255"/>
    </source>
</evidence>
<organism evidence="1 2">
    <name type="scientific">Motilimonas pumila</name>
    <dbReference type="NCBI Taxonomy" id="2303987"/>
    <lineage>
        <taxon>Bacteria</taxon>
        <taxon>Pseudomonadati</taxon>
        <taxon>Pseudomonadota</taxon>
        <taxon>Gammaproteobacteria</taxon>
        <taxon>Alteromonadales</taxon>
        <taxon>Alteromonadales genera incertae sedis</taxon>
        <taxon>Motilimonas</taxon>
    </lineage>
</organism>
<name>A0A418YI02_9GAMM</name>
<sequence length="64" mass="7433">MDFLPRVHAHADALLSRRQYQEHLATQDPQIISHLEGLPDTPEYFSLHALQLLKETDVIKPTMR</sequence>
<reference evidence="1 2" key="1">
    <citation type="submission" date="2018-09" db="EMBL/GenBank/DDBJ databases">
        <authorList>
            <person name="Wang F."/>
        </authorList>
    </citation>
    <scope>NUCLEOTIDE SEQUENCE [LARGE SCALE GENOMIC DNA]</scope>
    <source>
        <strain evidence="1 2">PLHSC7-2</strain>
    </source>
</reference>
<accession>A0A418YI02</accession>
<protein>
    <submittedName>
        <fullName evidence="1">Uncharacterized protein</fullName>
    </submittedName>
</protein>
<dbReference type="AlphaFoldDB" id="A0A418YI02"/>
<gene>
    <name evidence="1" type="ORF">D1Z90_04800</name>
</gene>
<dbReference type="Proteomes" id="UP000283255">
    <property type="component" value="Unassembled WGS sequence"/>
</dbReference>
<reference evidence="1 2" key="2">
    <citation type="submission" date="2019-01" db="EMBL/GenBank/DDBJ databases">
        <title>Motilimonas pumilus sp. nov., isolated from the gut of sea cucumber (Apostichopus japonicus).</title>
        <authorList>
            <person name="Wang F.-Q."/>
            <person name="Ren L.-H."/>
            <person name="Lin Y.-W."/>
            <person name="Sun G.-H."/>
            <person name="Du Z.-J."/>
            <person name="Zhao J.-X."/>
            <person name="Liu X.-J."/>
            <person name="Liu L.-J."/>
        </authorList>
    </citation>
    <scope>NUCLEOTIDE SEQUENCE [LARGE SCALE GENOMIC DNA]</scope>
    <source>
        <strain evidence="1 2">PLHSC7-2</strain>
    </source>
</reference>
<dbReference type="RefSeq" id="WP_119909613.1">
    <property type="nucleotide sequence ID" value="NZ_QZCH01000003.1"/>
</dbReference>
<evidence type="ECO:0000313" key="1">
    <source>
        <dbReference type="EMBL" id="RJG49967.1"/>
    </source>
</evidence>
<dbReference type="EMBL" id="QZCH01000003">
    <property type="protein sequence ID" value="RJG49967.1"/>
    <property type="molecule type" value="Genomic_DNA"/>
</dbReference>
<proteinExistence type="predicted"/>
<keyword evidence="2" id="KW-1185">Reference proteome</keyword>
<comment type="caution">
    <text evidence="1">The sequence shown here is derived from an EMBL/GenBank/DDBJ whole genome shotgun (WGS) entry which is preliminary data.</text>
</comment>